<dbReference type="EC" id="4.3.2.7" evidence="2"/>
<sequence>MFSFSKCNLYTYFFLVHIFTLPGLSIQKSINENEAPCNPLGDPQRDQYIVGYGSLIKTSSKNRTYKNTGENMPVLITGYSREWNCKGVSASLSTTYLGIVPRRNGTLNGVIFKIPNSDALEAYDERELFYCREEVEKEKISLLVSLNQTPAKLPSGQFWIYVTKPQYTAFPTPEYPLVQSYVDTFLSGCLEIQAKHSLENFADDCIRTTEGWNHPWINDRIFPRRPFVHEPDAGKIDKLISKHLPKHFKTIKFEK</sequence>
<keyword evidence="3" id="KW-0456">Lyase</keyword>
<dbReference type="InterPro" id="IPR006840">
    <property type="entry name" value="ChaC"/>
</dbReference>
<dbReference type="InterPro" id="IPR013024">
    <property type="entry name" value="GGCT-like"/>
</dbReference>
<evidence type="ECO:0000256" key="2">
    <source>
        <dbReference type="ARBA" id="ARBA00012344"/>
    </source>
</evidence>
<feature type="signal peptide" evidence="5">
    <location>
        <begin position="1"/>
        <end position="27"/>
    </location>
</feature>
<proteinExistence type="inferred from homology"/>
<gene>
    <name evidence="6" type="ORF">ODALV1_LOCUS16049</name>
</gene>
<evidence type="ECO:0000313" key="7">
    <source>
        <dbReference type="Proteomes" id="UP001642540"/>
    </source>
</evidence>
<evidence type="ECO:0000256" key="3">
    <source>
        <dbReference type="ARBA" id="ARBA00023239"/>
    </source>
</evidence>
<name>A0ABP1QY46_9HEXA</name>
<protein>
    <recommendedName>
        <fullName evidence="2">glutathione-specific gamma-glutamylcyclotransferase</fullName>
        <ecNumber evidence="2">4.3.2.7</ecNumber>
    </recommendedName>
</protein>
<evidence type="ECO:0000256" key="4">
    <source>
        <dbReference type="ARBA" id="ARBA00048073"/>
    </source>
</evidence>
<dbReference type="SUPFAM" id="SSF110857">
    <property type="entry name" value="Gamma-glutamyl cyclotransferase-like"/>
    <property type="match status" value="1"/>
</dbReference>
<dbReference type="EMBL" id="CAXLJM020000049">
    <property type="protein sequence ID" value="CAL8113509.1"/>
    <property type="molecule type" value="Genomic_DNA"/>
</dbReference>
<dbReference type="Proteomes" id="UP001642540">
    <property type="component" value="Unassembled WGS sequence"/>
</dbReference>
<keyword evidence="5" id="KW-0732">Signal</keyword>
<organism evidence="6 7">
    <name type="scientific">Orchesella dallaii</name>
    <dbReference type="NCBI Taxonomy" id="48710"/>
    <lineage>
        <taxon>Eukaryota</taxon>
        <taxon>Metazoa</taxon>
        <taxon>Ecdysozoa</taxon>
        <taxon>Arthropoda</taxon>
        <taxon>Hexapoda</taxon>
        <taxon>Collembola</taxon>
        <taxon>Entomobryomorpha</taxon>
        <taxon>Entomobryoidea</taxon>
        <taxon>Orchesellidae</taxon>
        <taxon>Orchesellinae</taxon>
        <taxon>Orchesella</taxon>
    </lineage>
</organism>
<evidence type="ECO:0000256" key="1">
    <source>
        <dbReference type="ARBA" id="ARBA00009662"/>
    </source>
</evidence>
<accession>A0ABP1QY46</accession>
<keyword evidence="7" id="KW-1185">Reference proteome</keyword>
<dbReference type="Gene3D" id="3.10.490.10">
    <property type="entry name" value="Gamma-glutamyl cyclotransferase-like"/>
    <property type="match status" value="1"/>
</dbReference>
<evidence type="ECO:0000313" key="6">
    <source>
        <dbReference type="EMBL" id="CAL8113509.1"/>
    </source>
</evidence>
<comment type="catalytic activity">
    <reaction evidence="4">
        <text>glutathione = L-cysteinylglycine + 5-oxo-L-proline</text>
        <dbReference type="Rhea" id="RHEA:47724"/>
        <dbReference type="ChEBI" id="CHEBI:57925"/>
        <dbReference type="ChEBI" id="CHEBI:58402"/>
        <dbReference type="ChEBI" id="CHEBI:61694"/>
        <dbReference type="EC" id="4.3.2.7"/>
    </reaction>
</comment>
<dbReference type="InterPro" id="IPR036568">
    <property type="entry name" value="GGCT-like_sf"/>
</dbReference>
<comment type="similarity">
    <text evidence="1">Belongs to the gamma-glutamylcyclotransferase family. ChaC subfamily.</text>
</comment>
<dbReference type="CDD" id="cd06661">
    <property type="entry name" value="GGCT_like"/>
    <property type="match status" value="1"/>
</dbReference>
<feature type="chain" id="PRO_5047318400" description="glutathione-specific gamma-glutamylcyclotransferase" evidence="5">
    <location>
        <begin position="28"/>
        <end position="255"/>
    </location>
</feature>
<reference evidence="6 7" key="1">
    <citation type="submission" date="2024-08" db="EMBL/GenBank/DDBJ databases">
        <authorList>
            <person name="Cucini C."/>
            <person name="Frati F."/>
        </authorList>
    </citation>
    <scope>NUCLEOTIDE SEQUENCE [LARGE SCALE GENOMIC DNA]</scope>
</reference>
<dbReference type="Pfam" id="PF04752">
    <property type="entry name" value="ChaC"/>
    <property type="match status" value="1"/>
</dbReference>
<evidence type="ECO:0000256" key="5">
    <source>
        <dbReference type="SAM" id="SignalP"/>
    </source>
</evidence>
<comment type="caution">
    <text evidence="6">The sequence shown here is derived from an EMBL/GenBank/DDBJ whole genome shotgun (WGS) entry which is preliminary data.</text>
</comment>